<dbReference type="SUPFAM" id="SSF50156">
    <property type="entry name" value="PDZ domain-like"/>
    <property type="match status" value="1"/>
</dbReference>
<feature type="region of interest" description="Disordered" evidence="5">
    <location>
        <begin position="1933"/>
        <end position="1959"/>
    </location>
</feature>
<feature type="region of interest" description="Disordered" evidence="5">
    <location>
        <begin position="1755"/>
        <end position="1777"/>
    </location>
</feature>
<feature type="region of interest" description="Disordered" evidence="5">
    <location>
        <begin position="542"/>
        <end position="626"/>
    </location>
</feature>
<dbReference type="Gene3D" id="2.30.42.10">
    <property type="match status" value="1"/>
</dbReference>
<dbReference type="FunFam" id="3.40.50.11210:FF:000002">
    <property type="entry name" value="Signal-induced proliferation-associated 1-like protein 1"/>
    <property type="match status" value="1"/>
</dbReference>
<feature type="region of interest" description="Disordered" evidence="5">
    <location>
        <begin position="1501"/>
        <end position="1538"/>
    </location>
</feature>
<evidence type="ECO:0000256" key="5">
    <source>
        <dbReference type="SAM" id="MobiDB-lite"/>
    </source>
</evidence>
<feature type="compositionally biased region" description="Basic and acidic residues" evidence="5">
    <location>
        <begin position="1944"/>
        <end position="1959"/>
    </location>
</feature>
<dbReference type="PANTHER" id="PTHR15711:SF22">
    <property type="entry name" value="RAP-GAP DOMAIN-CONTAINING PROTEIN"/>
    <property type="match status" value="1"/>
</dbReference>
<keyword evidence="6" id="KW-1133">Transmembrane helix</keyword>
<evidence type="ECO:0000256" key="2">
    <source>
        <dbReference type="ARBA" id="ARBA00022553"/>
    </source>
</evidence>
<gene>
    <name evidence="8" type="primary">Sipa1l2</name>
    <name evidence="8" type="ORF">T11_17960</name>
</gene>
<keyword evidence="1" id="KW-0343">GTPase activation</keyword>
<dbReference type="GO" id="GO:0005096">
    <property type="term" value="F:GTPase activator activity"/>
    <property type="evidence" value="ECO:0007669"/>
    <property type="project" value="UniProtKB-KW"/>
</dbReference>
<keyword evidence="6" id="KW-0472">Membrane</keyword>
<evidence type="ECO:0000313" key="8">
    <source>
        <dbReference type="EMBL" id="KRZ06295.1"/>
    </source>
</evidence>
<feature type="compositionally biased region" description="Basic residues" evidence="5">
    <location>
        <begin position="431"/>
        <end position="444"/>
    </location>
</feature>
<feature type="compositionally biased region" description="Polar residues" evidence="5">
    <location>
        <begin position="1519"/>
        <end position="1536"/>
    </location>
</feature>
<keyword evidence="9" id="KW-1185">Reference proteome</keyword>
<feature type="compositionally biased region" description="Low complexity" evidence="5">
    <location>
        <begin position="550"/>
        <end position="593"/>
    </location>
</feature>
<sequence>MDSVELYFEQNKNDTLKMQVKRSDDWRLDSSGGSKAAAAIGGQRGRIPAATVSTASAGDSYGVKLRRISQGVRARLLNRPFSCDVDTLCTLPSTVDDASTAVDNSTSLTLKPGSFFKSKLRNVAHQHHHHNQHHQQQQRDEASVKATGCSGSEDAQMEFTFAQLDLHPGLQRTPKAAPSKRKGSLKERFSLFRRSVASDCEPSPNEESIPSSAHFQQQQKRKNRVSSTTRSLSQLDLSSCHNFPVEQTAQMPTASVGNNTITNIMHKHHLAKFSSSQGVVDLVTNYPGDLSGKQFSLSAGSTLSSVHNNFCTPPAIAGTMATVSPLCENEVCTKYRNNVTTTNSSNNNNNNNNNADHHGHFIESLSPMDNGGSSCSQQSSSVLKQQRTLRRAKAVDLGGCSTDLTHPLSSSSPRSHNASSFPSSLSDGFRKVARKESRKPHGTRKAANDSILKKLIVAGGKAFSEDSSLRIMNSVASMVAGTRQEVAGGECWAPAVEERGRKLFFAHYDCHSICADSGQLLSNFSLRTGQARDGCVHTPGTATVGGVTQPGSVAAGSGSFPSSGSSSSSSSGRQQQPSSVARNSGAAANAGGALDFLPGASPMDSGSVDDGASPSQAPQSPIDEGDGKCNALVTACPFFRGEIGGEPTRHVSLGTERYRRRWIVQDVSNSSVDTSLASDSLLSSSVDPTRPTLKTKEHLETWHRIPSAAEACVLENLGNVYLGGRLCAYRQPQLVIEHVDHGAFYYRHCFLGKAHQNYFGIDENLGPVAISIARDKLDVIQARLSNLSSPYVYRIIIRLSDLSTFRGSIIEESLPSHQLTKEQAQTVSQPMSPTGFASGLVSSSSTKIPVKEILELVIPELTSSCLKLAVPLPRTEEMLLKLDEQAIYTRYKVGVLLCKASQCTEEHMYNNEFSTPAFEEFLDILGDRIRLKGFDKYKGGLDNKGDSTGTHSVYTTYQQYEIMFHVSTMLPFTPSNRQQLARKRHIGNDIVTIIFQEPGAMPFNAQTMRSHFQHVFIIVRAVDAGTDNIQYSIAVTRFKDVPVFGPPVPANYLFPRSQEFREFLLTKIINAENAVHKSAKFAQMAARTRREFMRELAENHCISHSIESSSVKITSKILGNKRKDRPKPKVFLEAFNHGAVVWDVQVLTELENFSLCSTIDCYLGISVDYLVMIERSSNITLFCTATHSVIGWTSQGNSLKLYYDHADVIILRTVDDDDGLILNDIITRLKMVTKGYETQEMILRHSPSDVLDFRIQYEGIVNDVDMYGSSWLAGLRQGSRIVEISKVSVASLTYPKMLEFLKNANTRVLVIPPLEDGSPRRGCEDPHCPAVRGEVTPIIPTDWVPHSGTFPPHLPGRSPPSYETVVHRQRSGTIAESLTGSKCKRELKVQTETGERVSGFSSKSLDELRSRRLTCYGDPTVHHDSGFDSTRNSADYQSTTTSSLSSEDRWYQSLKLQPKIRTKTLSSSSSGGSSDLSTEAAPVGQFCKTPRADRSSVVNSMASCCCKDPPPPPPPAEQGSGSSPRSLTLNINNDPSSMMVKANRPSFPTSDAMKHTKLANYQAPPLPPKTYKNRADLPALPVPEPDDSASRLHENTFDDDAIVINTNSRGHARREANFPADNRWSISSTSKNNQAPPPMGDLVKCSSLVDLATRAIEGIAQVAAVSQRGSPELSSYNLILQASRRKIVLLEDRVHQLLAELNFERENKRKLEMEISRLSDENKTLFHECKAAKEELCHFTEWFCRTVENPSAYQQQQQQQQQHAKNDIDNNSSSSEAALTSNGGVECSKSSSVYFFLYIVCAAVLACIRFTTNDRYFIILFTAYMYGLQPFTYCYSLILYTAGKNGQLGWLSEQLLSRRFKISLKAANPNSVVCYVNALMTITFADTSVPIQCFFLASESLCSRFEERLNLRYFTFKYNSVMKMTKQSPRRVFPRPSRLNTLSTEKKNINTPGREEGPRQSRPFLVLQHFLEPSHSLSFMHDAAHLTSLGDGMLGHSPGFGFGMYGCC</sequence>
<dbReference type="Pfam" id="PF02145">
    <property type="entry name" value="Rap_GAP"/>
    <property type="match status" value="1"/>
</dbReference>
<dbReference type="GO" id="GO:0051056">
    <property type="term" value="P:regulation of small GTPase mediated signal transduction"/>
    <property type="evidence" value="ECO:0007669"/>
    <property type="project" value="InterPro"/>
</dbReference>
<dbReference type="InterPro" id="IPR036034">
    <property type="entry name" value="PDZ_sf"/>
</dbReference>
<dbReference type="Proteomes" id="UP000055024">
    <property type="component" value="Unassembled WGS sequence"/>
</dbReference>
<feature type="region of interest" description="Disordered" evidence="5">
    <location>
        <begin position="1419"/>
        <end position="1449"/>
    </location>
</feature>
<keyword evidence="3 4" id="KW-0175">Coiled coil</keyword>
<feature type="region of interest" description="Disordered" evidence="5">
    <location>
        <begin position="123"/>
        <end position="149"/>
    </location>
</feature>
<feature type="compositionally biased region" description="Low complexity" evidence="5">
    <location>
        <begin position="201"/>
        <end position="212"/>
    </location>
</feature>
<dbReference type="SUPFAM" id="SSF111347">
    <property type="entry name" value="Rap/Ran-GAP"/>
    <property type="match status" value="1"/>
</dbReference>
<dbReference type="InterPro" id="IPR050989">
    <property type="entry name" value="Rap1_Ran_GAP"/>
</dbReference>
<feature type="coiled-coil region" evidence="4">
    <location>
        <begin position="1680"/>
        <end position="1735"/>
    </location>
</feature>
<dbReference type="InterPro" id="IPR000331">
    <property type="entry name" value="Rap/Ran_GAP_dom"/>
</dbReference>
<keyword evidence="6" id="KW-0812">Transmembrane</keyword>
<dbReference type="Gene3D" id="3.40.50.11210">
    <property type="entry name" value="Rap/Ran-GAP"/>
    <property type="match status" value="1"/>
</dbReference>
<evidence type="ECO:0000256" key="3">
    <source>
        <dbReference type="ARBA" id="ARBA00023054"/>
    </source>
</evidence>
<proteinExistence type="predicted"/>
<feature type="transmembrane region" description="Helical" evidence="6">
    <location>
        <begin position="1817"/>
        <end position="1838"/>
    </location>
</feature>
<feature type="compositionally biased region" description="Polar residues" evidence="5">
    <location>
        <begin position="1427"/>
        <end position="1445"/>
    </location>
</feature>
<feature type="region of interest" description="Disordered" evidence="5">
    <location>
        <begin position="341"/>
        <end position="388"/>
    </location>
</feature>
<feature type="region of interest" description="Disordered" evidence="5">
    <location>
        <begin position="1461"/>
        <end position="1481"/>
    </location>
</feature>
<dbReference type="PROSITE" id="PS50085">
    <property type="entry name" value="RAPGAP"/>
    <property type="match status" value="1"/>
</dbReference>
<protein>
    <submittedName>
        <fullName evidence="8">Signal-induced proliferation-associated 1-like protein 2</fullName>
    </submittedName>
</protein>
<feature type="compositionally biased region" description="Low complexity" evidence="5">
    <location>
        <begin position="407"/>
        <end position="424"/>
    </location>
</feature>
<dbReference type="PANTHER" id="PTHR15711">
    <property type="entry name" value="RAP GTPASE-ACTIVATING PROTEIN"/>
    <property type="match status" value="1"/>
</dbReference>
<feature type="compositionally biased region" description="Low complexity" evidence="5">
    <location>
        <begin position="341"/>
        <end position="354"/>
    </location>
</feature>
<dbReference type="EMBL" id="JYDP01000122">
    <property type="protein sequence ID" value="KRZ06295.1"/>
    <property type="molecule type" value="Genomic_DNA"/>
</dbReference>
<evidence type="ECO:0000259" key="7">
    <source>
        <dbReference type="PROSITE" id="PS50085"/>
    </source>
</evidence>
<keyword evidence="2" id="KW-0597">Phosphoprotein</keyword>
<comment type="caution">
    <text evidence="8">The sequence shown here is derived from an EMBL/GenBank/DDBJ whole genome shotgun (WGS) entry which is preliminary data.</text>
</comment>
<evidence type="ECO:0000256" key="6">
    <source>
        <dbReference type="SAM" id="Phobius"/>
    </source>
</evidence>
<name>A0A0V1H6W7_9BILA</name>
<accession>A0A0V1H6W7</accession>
<feature type="domain" description="Rap-GAP" evidence="7">
    <location>
        <begin position="879"/>
        <end position="1096"/>
    </location>
</feature>
<organism evidence="8 9">
    <name type="scientific">Trichinella zimbabwensis</name>
    <dbReference type="NCBI Taxonomy" id="268475"/>
    <lineage>
        <taxon>Eukaryota</taxon>
        <taxon>Metazoa</taxon>
        <taxon>Ecdysozoa</taxon>
        <taxon>Nematoda</taxon>
        <taxon>Enoplea</taxon>
        <taxon>Dorylaimia</taxon>
        <taxon>Trichinellida</taxon>
        <taxon>Trichinellidae</taxon>
        <taxon>Trichinella</taxon>
    </lineage>
</organism>
<evidence type="ECO:0000313" key="9">
    <source>
        <dbReference type="Proteomes" id="UP000055024"/>
    </source>
</evidence>
<feature type="compositionally biased region" description="Basic residues" evidence="5">
    <location>
        <begin position="123"/>
        <end position="133"/>
    </location>
</feature>
<feature type="transmembrane region" description="Helical" evidence="6">
    <location>
        <begin position="1792"/>
        <end position="1810"/>
    </location>
</feature>
<feature type="region of interest" description="Disordered" evidence="5">
    <location>
        <begin position="404"/>
        <end position="446"/>
    </location>
</feature>
<dbReference type="InterPro" id="IPR035974">
    <property type="entry name" value="Rap/Ran-GAP_sf"/>
</dbReference>
<dbReference type="GO" id="GO:0005737">
    <property type="term" value="C:cytoplasm"/>
    <property type="evidence" value="ECO:0007669"/>
    <property type="project" value="TreeGrafter"/>
</dbReference>
<feature type="region of interest" description="Disordered" evidence="5">
    <location>
        <begin position="165"/>
        <end position="230"/>
    </location>
</feature>
<reference evidence="8 9" key="1">
    <citation type="submission" date="2015-01" db="EMBL/GenBank/DDBJ databases">
        <title>Evolution of Trichinella species and genotypes.</title>
        <authorList>
            <person name="Korhonen P.K."/>
            <person name="Edoardo P."/>
            <person name="Giuseppe L.R."/>
            <person name="Gasser R.B."/>
        </authorList>
    </citation>
    <scope>NUCLEOTIDE SEQUENCE [LARGE SCALE GENOMIC DNA]</scope>
    <source>
        <strain evidence="8">ISS1029</strain>
    </source>
</reference>
<evidence type="ECO:0000256" key="4">
    <source>
        <dbReference type="SAM" id="Coils"/>
    </source>
</evidence>
<evidence type="ECO:0000256" key="1">
    <source>
        <dbReference type="ARBA" id="ARBA00022468"/>
    </source>
</evidence>
<feature type="non-terminal residue" evidence="8">
    <location>
        <position position="2008"/>
    </location>
</feature>